<dbReference type="InterPro" id="IPR018060">
    <property type="entry name" value="HTH_AraC"/>
</dbReference>
<dbReference type="Gene3D" id="1.10.10.60">
    <property type="entry name" value="Homeodomain-like"/>
    <property type="match status" value="2"/>
</dbReference>
<dbReference type="InterPro" id="IPR009057">
    <property type="entry name" value="Homeodomain-like_sf"/>
</dbReference>
<dbReference type="PANTHER" id="PTHR43280:SF28">
    <property type="entry name" value="HTH-TYPE TRANSCRIPTIONAL ACTIVATOR RHAS"/>
    <property type="match status" value="1"/>
</dbReference>
<evidence type="ECO:0000313" key="6">
    <source>
        <dbReference type="Proteomes" id="UP001589855"/>
    </source>
</evidence>
<dbReference type="PRINTS" id="PR00032">
    <property type="entry name" value="HTHARAC"/>
</dbReference>
<dbReference type="SMART" id="SM00342">
    <property type="entry name" value="HTH_ARAC"/>
    <property type="match status" value="1"/>
</dbReference>
<dbReference type="Gene3D" id="2.60.120.280">
    <property type="entry name" value="Regulatory protein AraC"/>
    <property type="match status" value="1"/>
</dbReference>
<dbReference type="SUPFAM" id="SSF46689">
    <property type="entry name" value="Homeodomain-like"/>
    <property type="match status" value="2"/>
</dbReference>
<proteinExistence type="predicted"/>
<sequence length="270" mass="31130">MAIIFNNGTANLPLRFYDIGTDWDQHKVYRPNGFDYFHWLQTDTGTGILSIGNQQIKLGPGQGFLMRPNIPHSFFPDSSLTAWKTSFLTFEGVAAEDMVTFLNLNDFQIYDQLDEPLAHYLQQKFPIFYKTDLAATFQQSSAIYNFLLLLRHNAITKQLNFTANTVPNAIMTYIRKNYQRTITNEELSKLAGYSVTHTTKIFRDETGQTPLEYLTDFRLRMAKSLLTFNDDLTIKQVATNVGFANSSYFVQQFKQYFGMTPGQLRKQIQL</sequence>
<evidence type="ECO:0000256" key="1">
    <source>
        <dbReference type="ARBA" id="ARBA00023015"/>
    </source>
</evidence>
<dbReference type="InterPro" id="IPR018062">
    <property type="entry name" value="HTH_AraC-typ_CS"/>
</dbReference>
<protein>
    <submittedName>
        <fullName evidence="5">AraC family transcriptional regulator</fullName>
    </submittedName>
</protein>
<dbReference type="InterPro" id="IPR020449">
    <property type="entry name" value="Tscrpt_reg_AraC-type_HTH"/>
</dbReference>
<dbReference type="PANTHER" id="PTHR43280">
    <property type="entry name" value="ARAC-FAMILY TRANSCRIPTIONAL REGULATOR"/>
    <property type="match status" value="1"/>
</dbReference>
<dbReference type="Proteomes" id="UP001589855">
    <property type="component" value="Unassembled WGS sequence"/>
</dbReference>
<dbReference type="PROSITE" id="PS01124">
    <property type="entry name" value="HTH_ARAC_FAMILY_2"/>
    <property type="match status" value="1"/>
</dbReference>
<evidence type="ECO:0000259" key="4">
    <source>
        <dbReference type="PROSITE" id="PS01124"/>
    </source>
</evidence>
<feature type="domain" description="HTH araC/xylS-type" evidence="4">
    <location>
        <begin position="168"/>
        <end position="267"/>
    </location>
</feature>
<dbReference type="SUPFAM" id="SSF51215">
    <property type="entry name" value="Regulatory protein AraC"/>
    <property type="match status" value="1"/>
</dbReference>
<accession>A0ABV6K623</accession>
<comment type="caution">
    <text evidence="5">The sequence shown here is derived from an EMBL/GenBank/DDBJ whole genome shotgun (WGS) entry which is preliminary data.</text>
</comment>
<dbReference type="EMBL" id="JBHLUK010000075">
    <property type="protein sequence ID" value="MFC0424895.1"/>
    <property type="molecule type" value="Genomic_DNA"/>
</dbReference>
<evidence type="ECO:0000256" key="3">
    <source>
        <dbReference type="ARBA" id="ARBA00023163"/>
    </source>
</evidence>
<gene>
    <name evidence="5" type="ORF">ACFFGS_12235</name>
</gene>
<dbReference type="RefSeq" id="WP_137644196.1">
    <property type="nucleotide sequence ID" value="NZ_BAABRM010000006.1"/>
</dbReference>
<dbReference type="PROSITE" id="PS00041">
    <property type="entry name" value="HTH_ARAC_FAMILY_1"/>
    <property type="match status" value="1"/>
</dbReference>
<dbReference type="Pfam" id="PF02311">
    <property type="entry name" value="AraC_binding"/>
    <property type="match status" value="1"/>
</dbReference>
<evidence type="ECO:0000256" key="2">
    <source>
        <dbReference type="ARBA" id="ARBA00023125"/>
    </source>
</evidence>
<keyword evidence="1" id="KW-0805">Transcription regulation</keyword>
<keyword evidence="2" id="KW-0238">DNA-binding</keyword>
<keyword evidence="6" id="KW-1185">Reference proteome</keyword>
<organism evidence="5 6">
    <name type="scientific">Lactiplantibacillus plajomi</name>
    <dbReference type="NCBI Taxonomy" id="1457217"/>
    <lineage>
        <taxon>Bacteria</taxon>
        <taxon>Bacillati</taxon>
        <taxon>Bacillota</taxon>
        <taxon>Bacilli</taxon>
        <taxon>Lactobacillales</taxon>
        <taxon>Lactobacillaceae</taxon>
        <taxon>Lactiplantibacillus</taxon>
    </lineage>
</organism>
<keyword evidence="3" id="KW-0804">Transcription</keyword>
<dbReference type="InterPro" id="IPR037923">
    <property type="entry name" value="HTH-like"/>
</dbReference>
<evidence type="ECO:0000313" key="5">
    <source>
        <dbReference type="EMBL" id="MFC0424895.1"/>
    </source>
</evidence>
<dbReference type="InterPro" id="IPR003313">
    <property type="entry name" value="AraC-bd"/>
</dbReference>
<name>A0ABV6K623_9LACO</name>
<dbReference type="Pfam" id="PF12833">
    <property type="entry name" value="HTH_18"/>
    <property type="match status" value="1"/>
</dbReference>
<reference evidence="5 6" key="1">
    <citation type="submission" date="2024-09" db="EMBL/GenBank/DDBJ databases">
        <authorList>
            <person name="Sun Q."/>
            <person name="Mori K."/>
        </authorList>
    </citation>
    <scope>NUCLEOTIDE SEQUENCE [LARGE SCALE GENOMIC DNA]</scope>
    <source>
        <strain evidence="5 6">TBRC 4575</strain>
    </source>
</reference>